<evidence type="ECO:0000256" key="2">
    <source>
        <dbReference type="SAM" id="MobiDB-lite"/>
    </source>
</evidence>
<dbReference type="SMART" id="SM00054">
    <property type="entry name" value="EFh"/>
    <property type="match status" value="3"/>
</dbReference>
<evidence type="ECO:0000313" key="4">
    <source>
        <dbReference type="EMBL" id="KAL1499450.1"/>
    </source>
</evidence>
<dbReference type="Proteomes" id="UP001515480">
    <property type="component" value="Unassembled WGS sequence"/>
</dbReference>
<dbReference type="Gene3D" id="1.10.238.10">
    <property type="entry name" value="EF-hand"/>
    <property type="match status" value="2"/>
</dbReference>
<dbReference type="InterPro" id="IPR011992">
    <property type="entry name" value="EF-hand-dom_pair"/>
</dbReference>
<sequence>MPARATPLEVAARLQALSKEVPFEIWFGQLLQQRSTVEVLRAWEKTSGSEITLDEFRSEVGKLGYAGPAAAVEKFFHMMTSSEHIKVKRTHVTLAEIKENMKQCVEKALAHDREKMKVHKIKELEKKRELAIAFLEERRQRFSALYEEAVSVRDRPPSEQSVALQLGAKLEKVTTLPELQKLWDREADVRISKPEFRERVGKIIGTKLSNFTNGQKELDALYDSLDTDKSGGVEVAEMLPGLNALRLKVKEMKAKEKYTVDRLGVYKMRRDHAEMALSANLHAQQAEDELNKRKESVPLNVMIGSQINHKNVAEMMRTWDRSGDGIVSLAEFKSGLLLQGIEYEDEEIERVFYSIDEDRSGTIGTEELRIKVKQMQGMAVPYFKSMKEETARVAELKRKAQLQLQAERTRMEEEEEENKKQQEEEAALRREREQLLEVEASKAEERRQHAREAALERKRAEKSAFEARVAAKRLGKLKGGVFHSPRAVPGEVVTTSRRPSSASSSHLSSRPSTAGALSSRPRERRSKSPQGGLASFPLKTGLEQFQQDAVQSKPSRPRQWNQVASSKPLLIRSLPALDSEILGDLPPGAVVQVLDERVLEDGTHRVRTQKGWVTAVSKDSNYYLSDVVRPDFHTVWPTALLSGGTGRRMSSPPHRASTAR</sequence>
<organism evidence="4 5">
    <name type="scientific">Prymnesium parvum</name>
    <name type="common">Toxic golden alga</name>
    <dbReference type="NCBI Taxonomy" id="97485"/>
    <lineage>
        <taxon>Eukaryota</taxon>
        <taxon>Haptista</taxon>
        <taxon>Haptophyta</taxon>
        <taxon>Prymnesiophyceae</taxon>
        <taxon>Prymnesiales</taxon>
        <taxon>Prymnesiaceae</taxon>
        <taxon>Prymnesium</taxon>
    </lineage>
</organism>
<feature type="domain" description="EF-hand" evidence="3">
    <location>
        <begin position="343"/>
        <end position="378"/>
    </location>
</feature>
<gene>
    <name evidence="4" type="ORF">AB1Y20_011654</name>
</gene>
<dbReference type="CDD" id="cd00051">
    <property type="entry name" value="EFh"/>
    <property type="match status" value="1"/>
</dbReference>
<feature type="domain" description="EF-hand" evidence="3">
    <location>
        <begin position="213"/>
        <end position="248"/>
    </location>
</feature>
<evidence type="ECO:0000259" key="3">
    <source>
        <dbReference type="PROSITE" id="PS50222"/>
    </source>
</evidence>
<accession>A0AB34IHT4</accession>
<keyword evidence="5" id="KW-1185">Reference proteome</keyword>
<reference evidence="4 5" key="1">
    <citation type="journal article" date="2024" name="Science">
        <title>Giant polyketide synthase enzymes in the biosynthesis of giant marine polyether toxins.</title>
        <authorList>
            <person name="Fallon T.R."/>
            <person name="Shende V.V."/>
            <person name="Wierzbicki I.H."/>
            <person name="Pendleton A.L."/>
            <person name="Watervoot N.F."/>
            <person name="Auber R.P."/>
            <person name="Gonzalez D.J."/>
            <person name="Wisecaver J.H."/>
            <person name="Moore B.S."/>
        </authorList>
    </citation>
    <scope>NUCLEOTIDE SEQUENCE [LARGE SCALE GENOMIC DNA]</scope>
    <source>
        <strain evidence="4 5">12B1</strain>
    </source>
</reference>
<dbReference type="AlphaFoldDB" id="A0AB34IHT4"/>
<feature type="compositionally biased region" description="Low complexity" evidence="2">
    <location>
        <begin position="494"/>
        <end position="514"/>
    </location>
</feature>
<dbReference type="PROSITE" id="PS50222">
    <property type="entry name" value="EF_HAND_2"/>
    <property type="match status" value="3"/>
</dbReference>
<dbReference type="PROSITE" id="PS00018">
    <property type="entry name" value="EF_HAND_1"/>
    <property type="match status" value="2"/>
</dbReference>
<protein>
    <recommendedName>
        <fullName evidence="3">EF-hand domain-containing protein</fullName>
    </recommendedName>
</protein>
<keyword evidence="1" id="KW-0106">Calcium</keyword>
<dbReference type="InterPro" id="IPR002048">
    <property type="entry name" value="EF_hand_dom"/>
</dbReference>
<evidence type="ECO:0000313" key="5">
    <source>
        <dbReference type="Proteomes" id="UP001515480"/>
    </source>
</evidence>
<dbReference type="EMBL" id="JBGBPQ010000025">
    <property type="protein sequence ID" value="KAL1499450.1"/>
    <property type="molecule type" value="Genomic_DNA"/>
</dbReference>
<name>A0AB34IHT4_PRYPA</name>
<feature type="domain" description="EF-hand" evidence="3">
    <location>
        <begin position="307"/>
        <end position="342"/>
    </location>
</feature>
<dbReference type="Pfam" id="PF13833">
    <property type="entry name" value="EF-hand_8"/>
    <property type="match status" value="1"/>
</dbReference>
<proteinExistence type="predicted"/>
<feature type="region of interest" description="Disordered" evidence="2">
    <location>
        <begin position="480"/>
        <end position="536"/>
    </location>
</feature>
<evidence type="ECO:0000256" key="1">
    <source>
        <dbReference type="ARBA" id="ARBA00022837"/>
    </source>
</evidence>
<comment type="caution">
    <text evidence="4">The sequence shown here is derived from an EMBL/GenBank/DDBJ whole genome shotgun (WGS) entry which is preliminary data.</text>
</comment>
<dbReference type="GO" id="GO:0005509">
    <property type="term" value="F:calcium ion binding"/>
    <property type="evidence" value="ECO:0007669"/>
    <property type="project" value="InterPro"/>
</dbReference>
<feature type="region of interest" description="Disordered" evidence="2">
    <location>
        <begin position="407"/>
        <end position="463"/>
    </location>
</feature>
<dbReference type="SUPFAM" id="SSF47473">
    <property type="entry name" value="EF-hand"/>
    <property type="match status" value="1"/>
</dbReference>
<dbReference type="InterPro" id="IPR018247">
    <property type="entry name" value="EF_Hand_1_Ca_BS"/>
</dbReference>